<dbReference type="InterPro" id="IPR024775">
    <property type="entry name" value="DinB-like"/>
</dbReference>
<keyword evidence="2" id="KW-0408">Iron</keyword>
<dbReference type="Gene3D" id="1.20.120.450">
    <property type="entry name" value="dinb family like domain"/>
    <property type="match status" value="1"/>
</dbReference>
<dbReference type="Pfam" id="PF03781">
    <property type="entry name" value="FGE-sulfatase"/>
    <property type="match status" value="1"/>
</dbReference>
<dbReference type="eggNOG" id="COG1262">
    <property type="taxonomic scope" value="Bacteria"/>
</dbReference>
<gene>
    <name evidence="6" type="ordered locus">PCC8801_3177</name>
</gene>
<reference evidence="7" key="1">
    <citation type="journal article" date="2011" name="MBio">
        <title>Novel metabolic attributes of the genus Cyanothece, comprising a group of unicellular nitrogen-fixing Cyanobacteria.</title>
        <authorList>
            <person name="Bandyopadhyay A."/>
            <person name="Elvitigala T."/>
            <person name="Welsh E."/>
            <person name="Stockel J."/>
            <person name="Liberton M."/>
            <person name="Min H."/>
            <person name="Sherman L.A."/>
            <person name="Pakrasi H.B."/>
        </authorList>
    </citation>
    <scope>NUCLEOTIDE SEQUENCE [LARGE SCALE GENOMIC DNA]</scope>
    <source>
        <strain evidence="7">PCC 8801</strain>
    </source>
</reference>
<organism evidence="6 7">
    <name type="scientific">Rippkaea orientalis (strain PCC 8801 / RF-1)</name>
    <name type="common">Cyanothece sp. (strain PCC 8801)</name>
    <dbReference type="NCBI Taxonomy" id="41431"/>
    <lineage>
        <taxon>Bacteria</taxon>
        <taxon>Bacillati</taxon>
        <taxon>Cyanobacteriota</taxon>
        <taxon>Cyanophyceae</taxon>
        <taxon>Oscillatoriophycideae</taxon>
        <taxon>Chroococcales</taxon>
        <taxon>Aphanothecaceae</taxon>
        <taxon>Rippkaea</taxon>
        <taxon>Rippkaea orientalis</taxon>
    </lineage>
</organism>
<dbReference type="KEGG" id="cyp:PCC8801_3177"/>
<dbReference type="InterPro" id="IPR051043">
    <property type="entry name" value="Sulfatase_Mod_Factor_Kinase"/>
</dbReference>
<evidence type="ECO:0008006" key="8">
    <source>
        <dbReference type="Google" id="ProtNLM"/>
    </source>
</evidence>
<dbReference type="SUPFAM" id="SSF56436">
    <property type="entry name" value="C-type lectin-like"/>
    <property type="match status" value="1"/>
</dbReference>
<evidence type="ECO:0000256" key="3">
    <source>
        <dbReference type="ARBA" id="ARBA00037882"/>
    </source>
</evidence>
<evidence type="ECO:0000256" key="1">
    <source>
        <dbReference type="ARBA" id="ARBA00023002"/>
    </source>
</evidence>
<dbReference type="Proteomes" id="UP000008204">
    <property type="component" value="Chromosome"/>
</dbReference>
<dbReference type="InterPro" id="IPR005532">
    <property type="entry name" value="SUMF_dom"/>
</dbReference>
<dbReference type="PANTHER" id="PTHR23150">
    <property type="entry name" value="SULFATASE MODIFYING FACTOR 1, 2"/>
    <property type="match status" value="1"/>
</dbReference>
<evidence type="ECO:0000259" key="4">
    <source>
        <dbReference type="Pfam" id="PF03781"/>
    </source>
</evidence>
<protein>
    <recommendedName>
        <fullName evidence="8">Sulfatase-modifying factor enzyme domain-containing protein</fullName>
    </recommendedName>
</protein>
<dbReference type="EMBL" id="CP001287">
    <property type="protein sequence ID" value="ACK67156.1"/>
    <property type="molecule type" value="Genomic_DNA"/>
</dbReference>
<evidence type="ECO:0000313" key="7">
    <source>
        <dbReference type="Proteomes" id="UP000008204"/>
    </source>
</evidence>
<dbReference type="HOGENOM" id="CLU_012431_9_2_3"/>
<evidence type="ECO:0000313" key="6">
    <source>
        <dbReference type="EMBL" id="ACK67156.1"/>
    </source>
</evidence>
<keyword evidence="1" id="KW-0560">Oxidoreductase</keyword>
<feature type="domain" description="DinB-like" evidence="5">
    <location>
        <begin position="16"/>
        <end position="140"/>
    </location>
</feature>
<proteinExistence type="predicted"/>
<dbReference type="OrthoDB" id="9768004at2"/>
<evidence type="ECO:0000259" key="5">
    <source>
        <dbReference type="Pfam" id="PF12867"/>
    </source>
</evidence>
<dbReference type="STRING" id="41431.PCC8801_3177"/>
<sequence length="416" mass="49400">MRLTSPLSKRQQLLTQLNECRCKTLELFINITDDIFCQQAHPDFSPIGWHLGHIGFTEAYWILEQCAGLSPQFSQYNCLFHAMGLPKIERQNLPTKETIFDYLQTIREQVLTYLEIAPIEQQERLWYWLLQHESQHNETISFVLQLLQRQENGFYPQLNFSNLISSQKTLSQQMVKITAGEFEMGSNTLGTQDNERPTHRVYLDDYWLDIYPVTCLEYRQFMQSRGYQKRQFWSKEGWQWLENNPVSSPLYWVESSDWDNHPVCGVSYYEAEAYANFIGKRLPTEAEWEKAASWDNLTQQKYDYPWGNTQPTSQICNFDNFVGHTTPVNTYEANCSPFGCYDMLGNVWEWTASWFVHYKGFESYPYQGYSESYFDHQHRVLRGGSWATRPWGLRNSFRNWYHPWTRQILVGFRCAK</sequence>
<comment type="pathway">
    <text evidence="3">Amino-acid biosynthesis; ergothioneine biosynthesis.</text>
</comment>
<dbReference type="InterPro" id="IPR034660">
    <property type="entry name" value="DinB/YfiT-like"/>
</dbReference>
<dbReference type="InterPro" id="IPR016187">
    <property type="entry name" value="CTDL_fold"/>
</dbReference>
<dbReference type="PANTHER" id="PTHR23150:SF36">
    <property type="entry name" value="HERCYNINE OXYGENASE"/>
    <property type="match status" value="1"/>
</dbReference>
<dbReference type="AlphaFoldDB" id="B7JY54"/>
<dbReference type="Pfam" id="PF12867">
    <property type="entry name" value="DinB_2"/>
    <property type="match status" value="1"/>
</dbReference>
<dbReference type="Gene3D" id="3.90.1580.10">
    <property type="entry name" value="paralog of FGE (formylglycine-generating enzyme)"/>
    <property type="match status" value="1"/>
</dbReference>
<name>B7JY54_RIPO1</name>
<dbReference type="SUPFAM" id="SSF109854">
    <property type="entry name" value="DinB/YfiT-like putative metalloenzymes"/>
    <property type="match status" value="1"/>
</dbReference>
<dbReference type="RefSeq" id="WP_012596417.1">
    <property type="nucleotide sequence ID" value="NC_011726.1"/>
</dbReference>
<evidence type="ECO:0000256" key="2">
    <source>
        <dbReference type="ARBA" id="ARBA00023004"/>
    </source>
</evidence>
<feature type="domain" description="Sulfatase-modifying factor enzyme-like" evidence="4">
    <location>
        <begin position="172"/>
        <end position="416"/>
    </location>
</feature>
<keyword evidence="7" id="KW-1185">Reference proteome</keyword>
<accession>B7JY54</accession>
<dbReference type="InterPro" id="IPR042095">
    <property type="entry name" value="SUMF_sf"/>
</dbReference>